<evidence type="ECO:0000256" key="5">
    <source>
        <dbReference type="ARBA" id="ARBA00023136"/>
    </source>
</evidence>
<protein>
    <submittedName>
        <fullName evidence="10">Multidrug ABC transporter substrate-binding protein</fullName>
    </submittedName>
</protein>
<dbReference type="InterPro" id="IPR050250">
    <property type="entry name" value="Macrolide_Exporter_MacB"/>
</dbReference>
<keyword evidence="2" id="KW-1003">Cell membrane</keyword>
<keyword evidence="4 7" id="KW-1133">Transmembrane helix</keyword>
<dbReference type="InterPro" id="IPR003838">
    <property type="entry name" value="ABC3_permease_C"/>
</dbReference>
<dbReference type="AlphaFoldDB" id="A0A2M6WQI9"/>
<feature type="transmembrane region" description="Helical" evidence="7">
    <location>
        <begin position="281"/>
        <end position="305"/>
    </location>
</feature>
<comment type="similarity">
    <text evidence="6">Belongs to the ABC-4 integral membrane protein family.</text>
</comment>
<dbReference type="GO" id="GO:0022857">
    <property type="term" value="F:transmembrane transporter activity"/>
    <property type="evidence" value="ECO:0007669"/>
    <property type="project" value="TreeGrafter"/>
</dbReference>
<dbReference type="PANTHER" id="PTHR30572:SF4">
    <property type="entry name" value="ABC TRANSPORTER PERMEASE YTRF"/>
    <property type="match status" value="1"/>
</dbReference>
<dbReference type="Pfam" id="PF12704">
    <property type="entry name" value="MacB_PCD"/>
    <property type="match status" value="1"/>
</dbReference>
<evidence type="ECO:0000259" key="8">
    <source>
        <dbReference type="Pfam" id="PF02687"/>
    </source>
</evidence>
<comment type="caution">
    <text evidence="10">The sequence shown here is derived from an EMBL/GenBank/DDBJ whole genome shotgun (WGS) entry which is preliminary data.</text>
</comment>
<comment type="subcellular location">
    <subcellularLocation>
        <location evidence="1">Cell membrane</location>
        <topology evidence="1">Multi-pass membrane protein</topology>
    </subcellularLocation>
</comment>
<feature type="transmembrane region" description="Helical" evidence="7">
    <location>
        <begin position="364"/>
        <end position="390"/>
    </location>
</feature>
<gene>
    <name evidence="10" type="ORF">COT98_01255</name>
</gene>
<dbReference type="PANTHER" id="PTHR30572">
    <property type="entry name" value="MEMBRANE COMPONENT OF TRANSPORTER-RELATED"/>
    <property type="match status" value="1"/>
</dbReference>
<feature type="transmembrane region" description="Helical" evidence="7">
    <location>
        <begin position="332"/>
        <end position="358"/>
    </location>
</feature>
<proteinExistence type="inferred from homology"/>
<evidence type="ECO:0000256" key="7">
    <source>
        <dbReference type="SAM" id="Phobius"/>
    </source>
</evidence>
<dbReference type="Pfam" id="PF02687">
    <property type="entry name" value="FtsX"/>
    <property type="match status" value="1"/>
</dbReference>
<evidence type="ECO:0000313" key="11">
    <source>
        <dbReference type="Proteomes" id="UP000228900"/>
    </source>
</evidence>
<dbReference type="Proteomes" id="UP000228900">
    <property type="component" value="Unassembled WGS sequence"/>
</dbReference>
<evidence type="ECO:0000256" key="6">
    <source>
        <dbReference type="ARBA" id="ARBA00038076"/>
    </source>
</evidence>
<evidence type="ECO:0000259" key="9">
    <source>
        <dbReference type="Pfam" id="PF12704"/>
    </source>
</evidence>
<evidence type="ECO:0000256" key="4">
    <source>
        <dbReference type="ARBA" id="ARBA00022989"/>
    </source>
</evidence>
<feature type="domain" description="MacB-like periplasmic core" evidence="9">
    <location>
        <begin position="21"/>
        <end position="246"/>
    </location>
</feature>
<evidence type="ECO:0000256" key="3">
    <source>
        <dbReference type="ARBA" id="ARBA00022692"/>
    </source>
</evidence>
<feature type="domain" description="ABC3 transporter permease C-terminal" evidence="8">
    <location>
        <begin position="287"/>
        <end position="400"/>
    </location>
</feature>
<dbReference type="EMBL" id="PFAQ01000019">
    <property type="protein sequence ID" value="PIT95078.1"/>
    <property type="molecule type" value="Genomic_DNA"/>
</dbReference>
<organism evidence="10 11">
    <name type="scientific">Candidatus Falkowbacteria bacterium CG10_big_fil_rev_8_21_14_0_10_39_9</name>
    <dbReference type="NCBI Taxonomy" id="1974566"/>
    <lineage>
        <taxon>Bacteria</taxon>
        <taxon>Candidatus Falkowiibacteriota</taxon>
    </lineage>
</organism>
<evidence type="ECO:0000256" key="1">
    <source>
        <dbReference type="ARBA" id="ARBA00004651"/>
    </source>
</evidence>
<keyword evidence="5 7" id="KW-0472">Membrane</keyword>
<evidence type="ECO:0000256" key="2">
    <source>
        <dbReference type="ARBA" id="ARBA00022475"/>
    </source>
</evidence>
<feature type="transmembrane region" description="Helical" evidence="7">
    <location>
        <begin position="21"/>
        <end position="42"/>
    </location>
</feature>
<accession>A0A2M6WQI9</accession>
<keyword evidence="3 7" id="KW-0812">Transmembrane</keyword>
<reference evidence="11" key="1">
    <citation type="submission" date="2017-09" db="EMBL/GenBank/DDBJ databases">
        <title>Depth-based differentiation of microbial function through sediment-hosted aquifers and enrichment of novel symbionts in the deep terrestrial subsurface.</title>
        <authorList>
            <person name="Probst A.J."/>
            <person name="Ladd B."/>
            <person name="Jarett J.K."/>
            <person name="Geller-Mcgrath D.E."/>
            <person name="Sieber C.M.K."/>
            <person name="Emerson J.B."/>
            <person name="Anantharaman K."/>
            <person name="Thomas B.C."/>
            <person name="Malmstrom R."/>
            <person name="Stieglmeier M."/>
            <person name="Klingl A."/>
            <person name="Woyke T."/>
            <person name="Ryan C.M."/>
            <person name="Banfield J.F."/>
        </authorList>
    </citation>
    <scope>NUCLEOTIDE SEQUENCE [LARGE SCALE GENOMIC DNA]</scope>
</reference>
<sequence>MKTIDLFEETSLALLANKARSSLTILGIVIGIGSVTAMIAIGQGAKNNIGSSIQSLGSNLVLVSPGMQRTPGAQVSQRRGSAQTLTKEDADAISQKLSLVKAVAPDLSSRYQVTAKGTNSNTSVVGTTADYPTIRNITMADGNFITDQNVRSLSKIAVLGPTARDDLFGVDSNPIGQSIRIKNIDFKIVGVATAKGGNGFSNQDDMIFVPISTAQQFLAGNDRVSTISVQAIDQASMTQMQQDITDLLLSRHNITNSALADFSTMNQTDIIATASSVTNTFTALLGSVAAISLLVGGIGIMNMMLTTVKERTREIGLRKAIGAKKRDISRQFLIEAIMLTFLGGIFGVILGWLIALIIRQFASIAATVSLSSVILAFGVSAAIGIIFGYYPARSASRLNPIEALRYE</sequence>
<name>A0A2M6WQI9_9BACT</name>
<dbReference type="GO" id="GO:0005886">
    <property type="term" value="C:plasma membrane"/>
    <property type="evidence" value="ECO:0007669"/>
    <property type="project" value="UniProtKB-SubCell"/>
</dbReference>
<evidence type="ECO:0000313" key="10">
    <source>
        <dbReference type="EMBL" id="PIT95078.1"/>
    </source>
</evidence>
<dbReference type="InterPro" id="IPR025857">
    <property type="entry name" value="MacB_PCD"/>
</dbReference>